<organism evidence="2 3">
    <name type="scientific">Hyphomicrobium album</name>
    <dbReference type="NCBI Taxonomy" id="2665159"/>
    <lineage>
        <taxon>Bacteria</taxon>
        <taxon>Pseudomonadati</taxon>
        <taxon>Pseudomonadota</taxon>
        <taxon>Alphaproteobacteria</taxon>
        <taxon>Hyphomicrobiales</taxon>
        <taxon>Hyphomicrobiaceae</taxon>
        <taxon>Hyphomicrobium</taxon>
    </lineage>
</organism>
<evidence type="ECO:0000256" key="1">
    <source>
        <dbReference type="SAM" id="MobiDB-lite"/>
    </source>
</evidence>
<sequence>MAGWGSSIPAFNLSGIGCAAERPRGRMSHVSKALVACAMSAAVLTTPFNAPLAQVAGGAVQFRPHRAVYDISFDHATPGSGVADMSGRMVYEMTGTSCGEYAQNMRFVTRMTNQEGVAQVNDLRTSSFEELATHRLKFSSSQYENQKLAEASQGSAGPGNGSSFTEVKLTKPAKKTVKLPSDIYFPIQHSLALVQAARAGHSQFTANLYDGSDKGEKFYETSAVIGPRAGPGGVQVPSGVTNGDKLNATASWPVAIGYFEPGPTRLDALPTYELSFRFYENGVSSRLYIDYGDFAIRGELKELTFLEEGKCGTPPAPATPTMPASPVKR</sequence>
<feature type="region of interest" description="Disordered" evidence="1">
    <location>
        <begin position="309"/>
        <end position="329"/>
    </location>
</feature>
<reference evidence="2 3" key="1">
    <citation type="submission" date="2019-11" db="EMBL/GenBank/DDBJ databases">
        <title>Identification of a novel strain.</title>
        <authorList>
            <person name="Xu Q."/>
            <person name="Wang G."/>
        </authorList>
    </citation>
    <scope>NUCLEOTIDE SEQUENCE [LARGE SCALE GENOMIC DNA]</scope>
    <source>
        <strain evidence="3">xq</strain>
    </source>
</reference>
<dbReference type="EMBL" id="WMBQ01000001">
    <property type="protein sequence ID" value="MTD93770.1"/>
    <property type="molecule type" value="Genomic_DNA"/>
</dbReference>
<dbReference type="AlphaFoldDB" id="A0A6I3KIM1"/>
<dbReference type="Pfam" id="PF08904">
    <property type="entry name" value="EipB_like"/>
    <property type="match status" value="1"/>
</dbReference>
<keyword evidence="3" id="KW-1185">Reference proteome</keyword>
<feature type="region of interest" description="Disordered" evidence="1">
    <location>
        <begin position="147"/>
        <end position="167"/>
    </location>
</feature>
<gene>
    <name evidence="2" type="ORF">GIW81_05415</name>
</gene>
<dbReference type="Proteomes" id="UP000440694">
    <property type="component" value="Unassembled WGS sequence"/>
</dbReference>
<dbReference type="InterPro" id="IPR015000">
    <property type="entry name" value="EipB-like"/>
</dbReference>
<protein>
    <submittedName>
        <fullName evidence="2">DUF1849 family protein</fullName>
    </submittedName>
</protein>
<evidence type="ECO:0000313" key="3">
    <source>
        <dbReference type="Proteomes" id="UP000440694"/>
    </source>
</evidence>
<evidence type="ECO:0000313" key="2">
    <source>
        <dbReference type="EMBL" id="MTD93770.1"/>
    </source>
</evidence>
<accession>A0A6I3KIM1</accession>
<name>A0A6I3KIM1_9HYPH</name>
<proteinExistence type="predicted"/>
<comment type="caution">
    <text evidence="2">The sequence shown here is derived from an EMBL/GenBank/DDBJ whole genome shotgun (WGS) entry which is preliminary data.</text>
</comment>